<evidence type="ECO:0000259" key="2">
    <source>
        <dbReference type="PROSITE" id="PS50041"/>
    </source>
</evidence>
<feature type="region of interest" description="Disordered" evidence="1">
    <location>
        <begin position="240"/>
        <end position="299"/>
    </location>
</feature>
<comment type="caution">
    <text evidence="3">The sequence shown here is derived from an EMBL/GenBank/DDBJ whole genome shotgun (WGS) entry which is preliminary data.</text>
</comment>
<evidence type="ECO:0000313" key="4">
    <source>
        <dbReference type="Proteomes" id="UP001519460"/>
    </source>
</evidence>
<dbReference type="InterPro" id="IPR001304">
    <property type="entry name" value="C-type_lectin-like"/>
</dbReference>
<dbReference type="InterPro" id="IPR016186">
    <property type="entry name" value="C-type_lectin-like/link_sf"/>
</dbReference>
<reference evidence="3 4" key="1">
    <citation type="journal article" date="2023" name="Sci. Data">
        <title>Genome assembly of the Korean intertidal mud-creeper Batillaria attramentaria.</title>
        <authorList>
            <person name="Patra A.K."/>
            <person name="Ho P.T."/>
            <person name="Jun S."/>
            <person name="Lee S.J."/>
            <person name="Kim Y."/>
            <person name="Won Y.J."/>
        </authorList>
    </citation>
    <scope>NUCLEOTIDE SEQUENCE [LARGE SCALE GENOMIC DNA]</scope>
    <source>
        <strain evidence="3">Wonlab-2016</strain>
    </source>
</reference>
<protein>
    <recommendedName>
        <fullName evidence="2">C-type lectin domain-containing protein</fullName>
    </recommendedName>
</protein>
<dbReference type="Proteomes" id="UP001519460">
    <property type="component" value="Unassembled WGS sequence"/>
</dbReference>
<keyword evidence="4" id="KW-1185">Reference proteome</keyword>
<evidence type="ECO:0000313" key="3">
    <source>
        <dbReference type="EMBL" id="KAK7476124.1"/>
    </source>
</evidence>
<dbReference type="CDD" id="cd00037">
    <property type="entry name" value="CLECT"/>
    <property type="match status" value="1"/>
</dbReference>
<gene>
    <name evidence="3" type="ORF">BaRGS_00032617</name>
</gene>
<dbReference type="InterPro" id="IPR016187">
    <property type="entry name" value="CTDL_fold"/>
</dbReference>
<accession>A0ABD0JMR5</accession>
<feature type="domain" description="C-type lectin" evidence="2">
    <location>
        <begin position="40"/>
        <end position="154"/>
    </location>
</feature>
<dbReference type="SUPFAM" id="SSF56436">
    <property type="entry name" value="C-type lectin-like"/>
    <property type="match status" value="1"/>
</dbReference>
<dbReference type="AlphaFoldDB" id="A0ABD0JMR5"/>
<dbReference type="PROSITE" id="PS50041">
    <property type="entry name" value="C_TYPE_LECTIN_2"/>
    <property type="match status" value="1"/>
</dbReference>
<sequence length="299" mass="33777">MDRPVKSLGKGVIFFIILTAINSLTIPDKLQYDSTLRLVYYSSKGNFYQADRLCRHNGGFLVLVDSPEMVETMQTLEAKLGGMTDVFTRMIRHDDQGLYSYDDTCQPVDTTKWSNWESSGDSVYDASQQCFRARNSIFTWQKLDCSNDNEFVCEYKDPCNFHMSSNITLAALPAQNASMQLCQDMCDQMIGCFATAPSGVSTLPPYTMCLFIVVNDTTNPMSSRHCRNKYEMDDITDPKTDIPFSGTDPVEPKDPDDCVPTKVNTIDPHEENNEQETVSYWGPNKVMPKEEGSRKKSKA</sequence>
<dbReference type="EMBL" id="JACVVK020000384">
    <property type="protein sequence ID" value="KAK7476124.1"/>
    <property type="molecule type" value="Genomic_DNA"/>
</dbReference>
<feature type="compositionally biased region" description="Basic and acidic residues" evidence="1">
    <location>
        <begin position="287"/>
        <end position="299"/>
    </location>
</feature>
<organism evidence="3 4">
    <name type="scientific">Batillaria attramentaria</name>
    <dbReference type="NCBI Taxonomy" id="370345"/>
    <lineage>
        <taxon>Eukaryota</taxon>
        <taxon>Metazoa</taxon>
        <taxon>Spiralia</taxon>
        <taxon>Lophotrochozoa</taxon>
        <taxon>Mollusca</taxon>
        <taxon>Gastropoda</taxon>
        <taxon>Caenogastropoda</taxon>
        <taxon>Sorbeoconcha</taxon>
        <taxon>Cerithioidea</taxon>
        <taxon>Batillariidae</taxon>
        <taxon>Batillaria</taxon>
    </lineage>
</organism>
<proteinExistence type="predicted"/>
<evidence type="ECO:0000256" key="1">
    <source>
        <dbReference type="SAM" id="MobiDB-lite"/>
    </source>
</evidence>
<name>A0ABD0JMR5_9CAEN</name>
<dbReference type="Pfam" id="PF00059">
    <property type="entry name" value="Lectin_C"/>
    <property type="match status" value="1"/>
</dbReference>
<dbReference type="Gene3D" id="3.10.100.10">
    <property type="entry name" value="Mannose-Binding Protein A, subunit A"/>
    <property type="match status" value="1"/>
</dbReference>